<sequence>MSFSNGSSITYALEYTPEKSFKIFDFELSIHLDTRPLWSLVKQISAYQILILRIASLNQIALQILIHANVSVEQVFFLLGIVGAEHLLVASERFISRNKQSVLFFRLIQLAEYPSVPELLDKLIERRLIGHVLGRVSLQKSSDVHDTSQAKNPVHNVHNSVANAAISVHNPSPDGLIAAQMQTHPVHGAGRVLGHLGIEHKIRVHCRIALSILKHRLVMIGEKNPVGTVVHNDVVGEQLLNGGHVAGQLVLDGDQSRIVRRQYGHVLEVGIRVKLLHLIRGLVGKHVA</sequence>
<proteinExistence type="predicted"/>
<accession>A0A3M7R170</accession>
<dbReference type="EMBL" id="REGN01004474">
    <property type="protein sequence ID" value="RNA17332.1"/>
    <property type="molecule type" value="Genomic_DNA"/>
</dbReference>
<evidence type="ECO:0000313" key="1">
    <source>
        <dbReference type="EMBL" id="RNA17332.1"/>
    </source>
</evidence>
<dbReference type="Proteomes" id="UP000276133">
    <property type="component" value="Unassembled WGS sequence"/>
</dbReference>
<dbReference type="AlphaFoldDB" id="A0A3M7R170"/>
<keyword evidence="2" id="KW-1185">Reference proteome</keyword>
<reference evidence="1 2" key="1">
    <citation type="journal article" date="2018" name="Sci. Rep.">
        <title>Genomic signatures of local adaptation to the degree of environmental predictability in rotifers.</title>
        <authorList>
            <person name="Franch-Gras L."/>
            <person name="Hahn C."/>
            <person name="Garcia-Roger E.M."/>
            <person name="Carmona M.J."/>
            <person name="Serra M."/>
            <person name="Gomez A."/>
        </authorList>
    </citation>
    <scope>NUCLEOTIDE SEQUENCE [LARGE SCALE GENOMIC DNA]</scope>
    <source>
        <strain evidence="1">HYR1</strain>
    </source>
</reference>
<gene>
    <name evidence="1" type="ORF">BpHYR1_007586</name>
</gene>
<organism evidence="1 2">
    <name type="scientific">Brachionus plicatilis</name>
    <name type="common">Marine rotifer</name>
    <name type="synonym">Brachionus muelleri</name>
    <dbReference type="NCBI Taxonomy" id="10195"/>
    <lineage>
        <taxon>Eukaryota</taxon>
        <taxon>Metazoa</taxon>
        <taxon>Spiralia</taxon>
        <taxon>Gnathifera</taxon>
        <taxon>Rotifera</taxon>
        <taxon>Eurotatoria</taxon>
        <taxon>Monogononta</taxon>
        <taxon>Pseudotrocha</taxon>
        <taxon>Ploima</taxon>
        <taxon>Brachionidae</taxon>
        <taxon>Brachionus</taxon>
    </lineage>
</organism>
<evidence type="ECO:0000313" key="2">
    <source>
        <dbReference type="Proteomes" id="UP000276133"/>
    </source>
</evidence>
<protein>
    <submittedName>
        <fullName evidence="1">Uncharacterized protein</fullName>
    </submittedName>
</protein>
<name>A0A3M7R170_BRAPC</name>
<comment type="caution">
    <text evidence="1">The sequence shown here is derived from an EMBL/GenBank/DDBJ whole genome shotgun (WGS) entry which is preliminary data.</text>
</comment>